<name>A0ABM1TL03_LIMPO</name>
<dbReference type="SUPFAM" id="SSF47954">
    <property type="entry name" value="Cyclin-like"/>
    <property type="match status" value="2"/>
</dbReference>
<gene>
    <name evidence="9" type="primary">LOC106472254</name>
</gene>
<dbReference type="GeneID" id="106472254"/>
<evidence type="ECO:0000256" key="4">
    <source>
        <dbReference type="RuleBase" id="RU000383"/>
    </source>
</evidence>
<dbReference type="CDD" id="cd20519">
    <property type="entry name" value="CYCLIN_CCNE_rpt1"/>
    <property type="match status" value="1"/>
</dbReference>
<keyword evidence="3" id="KW-0131">Cell cycle</keyword>
<organism evidence="8 9">
    <name type="scientific">Limulus polyphemus</name>
    <name type="common">Atlantic horseshoe crab</name>
    <dbReference type="NCBI Taxonomy" id="6850"/>
    <lineage>
        <taxon>Eukaryota</taxon>
        <taxon>Metazoa</taxon>
        <taxon>Ecdysozoa</taxon>
        <taxon>Arthropoda</taxon>
        <taxon>Chelicerata</taxon>
        <taxon>Merostomata</taxon>
        <taxon>Xiphosura</taxon>
        <taxon>Limulidae</taxon>
        <taxon>Limulus</taxon>
    </lineage>
</organism>
<protein>
    <submittedName>
        <fullName evidence="9">G1/S-specific cyclin-E-like</fullName>
    </submittedName>
</protein>
<dbReference type="Proteomes" id="UP000694941">
    <property type="component" value="Unplaced"/>
</dbReference>
<dbReference type="Gene3D" id="1.10.472.10">
    <property type="entry name" value="Cyclin-like"/>
    <property type="match status" value="1"/>
</dbReference>
<dbReference type="SMART" id="SM01332">
    <property type="entry name" value="Cyclin_C"/>
    <property type="match status" value="1"/>
</dbReference>
<reference evidence="9" key="1">
    <citation type="submission" date="2025-08" db="UniProtKB">
        <authorList>
            <consortium name="RefSeq"/>
        </authorList>
    </citation>
    <scope>IDENTIFICATION</scope>
    <source>
        <tissue evidence="9">Muscle</tissue>
    </source>
</reference>
<feature type="region of interest" description="Disordered" evidence="5">
    <location>
        <begin position="1"/>
        <end position="60"/>
    </location>
</feature>
<dbReference type="InterPro" id="IPR006671">
    <property type="entry name" value="Cyclin_N"/>
</dbReference>
<keyword evidence="2 4" id="KW-0195">Cyclin</keyword>
<evidence type="ECO:0000256" key="5">
    <source>
        <dbReference type="SAM" id="MobiDB-lite"/>
    </source>
</evidence>
<sequence length="379" mass="42855">MSKQRAKTQREKKQSLLHSAILSRKRNAVNEPEDIKGEYQVNNSSKRRQQAQNEVHRDLIGQEDSCSTSVIIGKSSSEPIRDGQRTPSDMLTSLTLSEFRGLTCMLTPEACSKRVSPLPHFSWADPQEVWELMVCKDAVYPRDPKMLHRHPALHARMRAILLDWLIEVCEVYRLHRETFYLAQDFVDRYLASRQNVPKQQLQLLGITALFVAAKIEEIYPPKLSEFAYVTDGACTETEILEKELVLLKLTDLCILDVGCLQFPYSVLAASALTHITSENLAVCVSGLTKCGISSCVQWMAAFAATLKENGQTKLFHHVTVDDMHSVQTHSVDLQLLEKAQARQPETNPFISQVNPQLVNEPLTPHQSSKKEPSRYESTL</sequence>
<keyword evidence="1" id="KW-0132">Cell division</keyword>
<evidence type="ECO:0000313" key="8">
    <source>
        <dbReference type="Proteomes" id="UP000694941"/>
    </source>
</evidence>
<keyword evidence="8" id="KW-1185">Reference proteome</keyword>
<dbReference type="PROSITE" id="PS00292">
    <property type="entry name" value="CYCLINS"/>
    <property type="match status" value="1"/>
</dbReference>
<feature type="domain" description="Cyclin-like" evidence="6">
    <location>
        <begin position="163"/>
        <end position="248"/>
    </location>
</feature>
<dbReference type="PANTHER" id="PTHR10177">
    <property type="entry name" value="CYCLINS"/>
    <property type="match status" value="1"/>
</dbReference>
<feature type="region of interest" description="Disordered" evidence="5">
    <location>
        <begin position="349"/>
        <end position="379"/>
    </location>
</feature>
<dbReference type="InterPro" id="IPR004367">
    <property type="entry name" value="Cyclin_C-dom"/>
</dbReference>
<evidence type="ECO:0000259" key="6">
    <source>
        <dbReference type="SMART" id="SM00385"/>
    </source>
</evidence>
<dbReference type="Pfam" id="PF00134">
    <property type="entry name" value="Cyclin_N"/>
    <property type="match status" value="1"/>
</dbReference>
<feature type="domain" description="Cyclin C-terminal" evidence="7">
    <location>
        <begin position="180"/>
        <end position="332"/>
    </location>
</feature>
<dbReference type="RefSeq" id="XP_022256559.1">
    <property type="nucleotide sequence ID" value="XM_022400851.1"/>
</dbReference>
<proteinExistence type="inferred from homology"/>
<accession>A0ABM1TL03</accession>
<dbReference type="SMART" id="SM00385">
    <property type="entry name" value="CYCLIN"/>
    <property type="match status" value="1"/>
</dbReference>
<evidence type="ECO:0000259" key="7">
    <source>
        <dbReference type="SMART" id="SM01332"/>
    </source>
</evidence>
<dbReference type="InterPro" id="IPR039361">
    <property type="entry name" value="Cyclin"/>
</dbReference>
<dbReference type="InterPro" id="IPR036915">
    <property type="entry name" value="Cyclin-like_sf"/>
</dbReference>
<feature type="compositionally biased region" description="Basic and acidic residues" evidence="5">
    <location>
        <begin position="368"/>
        <end position="379"/>
    </location>
</feature>
<dbReference type="InterPro" id="IPR048258">
    <property type="entry name" value="Cyclins_cyclin-box"/>
</dbReference>
<evidence type="ECO:0000256" key="3">
    <source>
        <dbReference type="ARBA" id="ARBA00023306"/>
    </source>
</evidence>
<evidence type="ECO:0000256" key="1">
    <source>
        <dbReference type="ARBA" id="ARBA00022618"/>
    </source>
</evidence>
<evidence type="ECO:0000256" key="2">
    <source>
        <dbReference type="ARBA" id="ARBA00023127"/>
    </source>
</evidence>
<dbReference type="InterPro" id="IPR013763">
    <property type="entry name" value="Cyclin-like_dom"/>
</dbReference>
<evidence type="ECO:0000313" key="9">
    <source>
        <dbReference type="RefSeq" id="XP_022256559.1"/>
    </source>
</evidence>
<comment type="similarity">
    <text evidence="4">Belongs to the cyclin family.</text>
</comment>